<dbReference type="KEGG" id="glz:GLAREA_07514"/>
<keyword evidence="3" id="KW-1185">Reference proteome</keyword>
<dbReference type="AlphaFoldDB" id="S3DK02"/>
<proteinExistence type="predicted"/>
<keyword evidence="2" id="KW-0378">Hydrolase</keyword>
<dbReference type="ESTHER" id="glal2-s3dk02">
    <property type="family name" value="MpaH"/>
</dbReference>
<dbReference type="HOGENOM" id="CLU_036837_0_0_1"/>
<evidence type="ECO:0000313" key="3">
    <source>
        <dbReference type="Proteomes" id="UP000016922"/>
    </source>
</evidence>
<dbReference type="OrthoDB" id="94039at2759"/>
<protein>
    <submittedName>
        <fullName evidence="2">Alpha/beta-Hydrolase</fullName>
    </submittedName>
</protein>
<dbReference type="Pfam" id="PF12697">
    <property type="entry name" value="Abhydrolase_6"/>
    <property type="match status" value="1"/>
</dbReference>
<dbReference type="SUPFAM" id="SSF53474">
    <property type="entry name" value="alpha/beta-Hydrolases"/>
    <property type="match status" value="1"/>
</dbReference>
<dbReference type="STRING" id="1116229.S3DK02"/>
<dbReference type="EMBL" id="KE145359">
    <property type="protein sequence ID" value="EPE32381.1"/>
    <property type="molecule type" value="Genomic_DNA"/>
</dbReference>
<dbReference type="eggNOG" id="ENOG502QT3R">
    <property type="taxonomic scope" value="Eukaryota"/>
</dbReference>
<reference evidence="2 3" key="1">
    <citation type="journal article" date="2013" name="BMC Genomics">
        <title>Genomics-driven discovery of the pneumocandin biosynthetic gene cluster in the fungus Glarea lozoyensis.</title>
        <authorList>
            <person name="Chen L."/>
            <person name="Yue Q."/>
            <person name="Zhang X."/>
            <person name="Xiang M."/>
            <person name="Wang C."/>
            <person name="Li S."/>
            <person name="Che Y."/>
            <person name="Ortiz-Lopez F.J."/>
            <person name="Bills G.F."/>
            <person name="Liu X."/>
            <person name="An Z."/>
        </authorList>
    </citation>
    <scope>NUCLEOTIDE SEQUENCE [LARGE SCALE GENOMIC DNA]</scope>
    <source>
        <strain evidence="3">ATCC 20868 / MF5171</strain>
    </source>
</reference>
<name>S3DK02_GLAL2</name>
<dbReference type="InterPro" id="IPR029058">
    <property type="entry name" value="AB_hydrolase_fold"/>
</dbReference>
<gene>
    <name evidence="2" type="ORF">GLAREA_07514</name>
</gene>
<organism evidence="2 3">
    <name type="scientific">Glarea lozoyensis (strain ATCC 20868 / MF5171)</name>
    <dbReference type="NCBI Taxonomy" id="1116229"/>
    <lineage>
        <taxon>Eukaryota</taxon>
        <taxon>Fungi</taxon>
        <taxon>Dikarya</taxon>
        <taxon>Ascomycota</taxon>
        <taxon>Pezizomycotina</taxon>
        <taxon>Leotiomycetes</taxon>
        <taxon>Helotiales</taxon>
        <taxon>Helotiaceae</taxon>
        <taxon>Glarea</taxon>
    </lineage>
</organism>
<dbReference type="Gene3D" id="3.40.50.1820">
    <property type="entry name" value="alpha/beta hydrolase"/>
    <property type="match status" value="1"/>
</dbReference>
<dbReference type="OMA" id="FGIRGIW"/>
<evidence type="ECO:0000313" key="2">
    <source>
        <dbReference type="EMBL" id="EPE32381.1"/>
    </source>
</evidence>
<dbReference type="GeneID" id="19466567"/>
<dbReference type="RefSeq" id="XP_008080393.1">
    <property type="nucleotide sequence ID" value="XM_008082202.1"/>
</dbReference>
<dbReference type="InterPro" id="IPR000073">
    <property type="entry name" value="AB_hydrolase_1"/>
</dbReference>
<accession>S3DK02</accession>
<feature type="domain" description="AB hydrolase-1" evidence="1">
    <location>
        <begin position="88"/>
        <end position="366"/>
    </location>
</feature>
<evidence type="ECO:0000259" key="1">
    <source>
        <dbReference type="Pfam" id="PF12697"/>
    </source>
</evidence>
<dbReference type="Proteomes" id="UP000016922">
    <property type="component" value="Unassembled WGS sequence"/>
</dbReference>
<dbReference type="GO" id="GO:0016787">
    <property type="term" value="F:hydrolase activity"/>
    <property type="evidence" value="ECO:0007669"/>
    <property type="project" value="UniProtKB-KW"/>
</dbReference>
<sequence>MSSSNFEIKEHILECQHIREYPRALAHSQNDVLHMAIKQYTPLDNLKPQDGDVTIIGAHANGFPKELYEPLWDDLLARSKTSGFRIRSIWMTDVAQQGASGVLNEQLLGNDPCWFDGARDLLHMINSFRSEMPLPIVGIGHSLGGNILCNLAYMHPRLLTTIVFLDPVIQSHASQPVGPNPAQASTFRRDLWPSREEAIAAFKKQKYFQSWDPRVFDRWCAFGIRENPSSVYPDEKGSVSLTTTKHQECFTFMRPSWDAVTPDGNTILNRQLVPDMDVGNPVTYPLYRPEPPLTLARIGQLRPSALFIFGETSPMSLPDARKYKMDNTGTAPGGSGGTKEGKVKEVVLKGIGHLVAMEAADQCADAAAGWLGQELKDWKKEQEAYLEWTKKSLAEKQTLSEQWKKMIGGPPVRKPKSKI</sequence>